<feature type="chain" id="PRO_5013212349" description="PXPV repeat-containing protein" evidence="1">
    <location>
        <begin position="27"/>
        <end position="120"/>
    </location>
</feature>
<gene>
    <name evidence="2" type="ORF">SAMN06265795_102414</name>
</gene>
<name>A0A239DZA3_9BURK</name>
<proteinExistence type="predicted"/>
<dbReference type="RefSeq" id="WP_089398252.1">
    <property type="nucleotide sequence ID" value="NZ_FZOT01000002.1"/>
</dbReference>
<dbReference type="EMBL" id="FZOT01000002">
    <property type="protein sequence ID" value="SNS37032.1"/>
    <property type="molecule type" value="Genomic_DNA"/>
</dbReference>
<dbReference type="Proteomes" id="UP000198284">
    <property type="component" value="Unassembled WGS sequence"/>
</dbReference>
<feature type="signal peptide" evidence="1">
    <location>
        <begin position="1"/>
        <end position="26"/>
    </location>
</feature>
<accession>A0A239DZA3</accession>
<evidence type="ECO:0000313" key="2">
    <source>
        <dbReference type="EMBL" id="SNS37032.1"/>
    </source>
</evidence>
<keyword evidence="1" id="KW-0732">Signal</keyword>
<sequence length="120" mass="13368">MKLSLARFAKFAIALGLVAGTPLAFANGHVNWSVNVGTAFPAPRPVYVPPPQVYVQPQPSVTYIDPRQPVYVGPTYYQTQPAYVAPPVVVVPPGAVLQYGPPHRHHHHHYHPQPYYRYGY</sequence>
<dbReference type="AlphaFoldDB" id="A0A239DZA3"/>
<evidence type="ECO:0000256" key="1">
    <source>
        <dbReference type="SAM" id="SignalP"/>
    </source>
</evidence>
<organism evidence="2 3">
    <name type="scientific">Noviherbaspirillum humi</name>
    <dbReference type="NCBI Taxonomy" id="1688639"/>
    <lineage>
        <taxon>Bacteria</taxon>
        <taxon>Pseudomonadati</taxon>
        <taxon>Pseudomonadota</taxon>
        <taxon>Betaproteobacteria</taxon>
        <taxon>Burkholderiales</taxon>
        <taxon>Oxalobacteraceae</taxon>
        <taxon>Noviherbaspirillum</taxon>
    </lineage>
</organism>
<protein>
    <recommendedName>
        <fullName evidence="4">PXPV repeat-containing protein</fullName>
    </recommendedName>
</protein>
<evidence type="ECO:0000313" key="3">
    <source>
        <dbReference type="Proteomes" id="UP000198284"/>
    </source>
</evidence>
<evidence type="ECO:0008006" key="4">
    <source>
        <dbReference type="Google" id="ProtNLM"/>
    </source>
</evidence>
<keyword evidence="3" id="KW-1185">Reference proteome</keyword>
<reference evidence="2 3" key="1">
    <citation type="submission" date="2017-06" db="EMBL/GenBank/DDBJ databases">
        <authorList>
            <person name="Kim H.J."/>
            <person name="Triplett B.A."/>
        </authorList>
    </citation>
    <scope>NUCLEOTIDE SEQUENCE [LARGE SCALE GENOMIC DNA]</scope>
    <source>
        <strain evidence="2 3">U15</strain>
    </source>
</reference>